<evidence type="ECO:0000313" key="3">
    <source>
        <dbReference type="EMBL" id="KKQ47458.1"/>
    </source>
</evidence>
<dbReference type="InterPro" id="IPR027417">
    <property type="entry name" value="P-loop_NTPase"/>
</dbReference>
<reference evidence="3 4" key="1">
    <citation type="journal article" date="2015" name="Nature">
        <title>rRNA introns, odd ribosomes, and small enigmatic genomes across a large radiation of phyla.</title>
        <authorList>
            <person name="Brown C.T."/>
            <person name="Hug L.A."/>
            <person name="Thomas B.C."/>
            <person name="Sharon I."/>
            <person name="Castelle C.J."/>
            <person name="Singh A."/>
            <person name="Wilkins M.J."/>
            <person name="Williams K.H."/>
            <person name="Banfield J.F."/>
        </authorList>
    </citation>
    <scope>NUCLEOTIDE SEQUENCE [LARGE SCALE GENOMIC DNA]</scope>
</reference>
<dbReference type="Pfam" id="PF00437">
    <property type="entry name" value="T2SSE"/>
    <property type="match status" value="1"/>
</dbReference>
<protein>
    <submittedName>
        <fullName evidence="3">Twitching motility protein</fullName>
    </submittedName>
</protein>
<dbReference type="EMBL" id="LBTU01000010">
    <property type="protein sequence ID" value="KKQ47458.1"/>
    <property type="molecule type" value="Genomic_DNA"/>
</dbReference>
<dbReference type="Gene3D" id="3.40.50.300">
    <property type="entry name" value="P-loop containing nucleotide triphosphate hydrolases"/>
    <property type="match status" value="1"/>
</dbReference>
<evidence type="ECO:0000313" key="4">
    <source>
        <dbReference type="Proteomes" id="UP000034430"/>
    </source>
</evidence>
<dbReference type="InterPro" id="IPR001482">
    <property type="entry name" value="T2SS/T4SS_dom"/>
</dbReference>
<dbReference type="InterPro" id="IPR006321">
    <property type="entry name" value="PilT/PilU"/>
</dbReference>
<dbReference type="GO" id="GO:0005524">
    <property type="term" value="F:ATP binding"/>
    <property type="evidence" value="ECO:0007669"/>
    <property type="project" value="InterPro"/>
</dbReference>
<name>A0A0G0HWD1_9BACT</name>
<dbReference type="NCBIfam" id="TIGR01420">
    <property type="entry name" value="pilT_fam"/>
    <property type="match status" value="1"/>
</dbReference>
<feature type="domain" description="Bacterial type II secretion system protein E" evidence="2">
    <location>
        <begin position="119"/>
        <end position="276"/>
    </location>
</feature>
<dbReference type="PANTHER" id="PTHR30486:SF16">
    <property type="entry name" value="TWITCHING MOTILITY PROTEIN PILT"/>
    <property type="match status" value="1"/>
</dbReference>
<dbReference type="Proteomes" id="UP000034430">
    <property type="component" value="Unassembled WGS sequence"/>
</dbReference>
<evidence type="ECO:0000256" key="1">
    <source>
        <dbReference type="ARBA" id="ARBA00006611"/>
    </source>
</evidence>
<comment type="similarity">
    <text evidence="1">Belongs to the GSP E family.</text>
</comment>
<organism evidence="3 4">
    <name type="scientific">Candidatus Yanofskybacteria bacterium GW2011_GWC2_37_9</name>
    <dbReference type="NCBI Taxonomy" id="1619028"/>
    <lineage>
        <taxon>Bacteria</taxon>
        <taxon>Candidatus Yanofskyibacteriota</taxon>
    </lineage>
</organism>
<evidence type="ECO:0000259" key="2">
    <source>
        <dbReference type="Pfam" id="PF00437"/>
    </source>
</evidence>
<dbReference type="InterPro" id="IPR050921">
    <property type="entry name" value="T4SS_GSP_E_ATPase"/>
</dbReference>
<dbReference type="PANTHER" id="PTHR30486">
    <property type="entry name" value="TWITCHING MOTILITY PROTEIN PILT"/>
    <property type="match status" value="1"/>
</dbReference>
<dbReference type="PATRIC" id="fig|1619028.3.peg.193"/>
<accession>A0A0G0HWD1</accession>
<proteinExistence type="inferred from homology"/>
<sequence length="352" mass="39212">MDYKKKLEELILTVIREGGSDLHLGTGRVPIIRVSGELIFLVKHPVFTQDDTIGILGEVLEKTKIDKFLESQEADFSYDFRGEARLRGNAFFQKGLICVVFRLVPKVKTIAELHLPAILNDLARKKQGFFLVVGPVGQGKSTTLGAMIDLINNEQARNIITIEDPIEHVYAPNKSIINQREVGIDTRDFHIALKSVFREDVNVIMIGEMRTPETIATAVTAAETGHLVFSTLHTNNASQTIDRIIDSFPGDQQDQIRSQLAASLLGIFSQRLIPRITGGLIPAYELLLNNSAVSNLIREKRTHEIDVVIETGTESGMIDLNHSLMELVRAGEISIENAYQYSLDPKGLERMI</sequence>
<dbReference type="SUPFAM" id="SSF52540">
    <property type="entry name" value="P-loop containing nucleoside triphosphate hydrolases"/>
    <property type="match status" value="1"/>
</dbReference>
<dbReference type="CDD" id="cd01131">
    <property type="entry name" value="PilT"/>
    <property type="match status" value="1"/>
</dbReference>
<dbReference type="GO" id="GO:0016887">
    <property type="term" value="F:ATP hydrolysis activity"/>
    <property type="evidence" value="ECO:0007669"/>
    <property type="project" value="InterPro"/>
</dbReference>
<comment type="caution">
    <text evidence="3">The sequence shown here is derived from an EMBL/GenBank/DDBJ whole genome shotgun (WGS) entry which is preliminary data.</text>
</comment>
<gene>
    <name evidence="3" type="ORF">US65_C0010G0016</name>
</gene>
<dbReference type="AlphaFoldDB" id="A0A0G0HWD1"/>
<dbReference type="Gene3D" id="3.30.450.90">
    <property type="match status" value="1"/>
</dbReference>